<organism evidence="1 2">
    <name type="scientific">Grifola frondosa</name>
    <name type="common">Maitake</name>
    <name type="synonym">Polyporus frondosus</name>
    <dbReference type="NCBI Taxonomy" id="5627"/>
    <lineage>
        <taxon>Eukaryota</taxon>
        <taxon>Fungi</taxon>
        <taxon>Dikarya</taxon>
        <taxon>Basidiomycota</taxon>
        <taxon>Agaricomycotina</taxon>
        <taxon>Agaricomycetes</taxon>
        <taxon>Polyporales</taxon>
        <taxon>Grifolaceae</taxon>
        <taxon>Grifola</taxon>
    </lineage>
</organism>
<comment type="caution">
    <text evidence="1">The sequence shown here is derived from an EMBL/GenBank/DDBJ whole genome shotgun (WGS) entry which is preliminary data.</text>
</comment>
<dbReference type="AlphaFoldDB" id="A0A1C7M276"/>
<sequence length="148" mass="16636">MVVSWNSSIDGDDPYFMAFVPVGRFDISCAWSPNAEGSAASAPCAARRALTILQSDAGSTCDLPIYGKGIIDLGITDRPCSKFRSRKQVRRSQWHVPQRYTYSEGGRSSRWKPCNLRYCQVVKSRCDASWLGLQSCDKPIYRSNDKWV</sequence>
<evidence type="ECO:0000313" key="1">
    <source>
        <dbReference type="EMBL" id="OBZ71063.1"/>
    </source>
</evidence>
<dbReference type="EMBL" id="LUGG01000013">
    <property type="protein sequence ID" value="OBZ71063.1"/>
    <property type="molecule type" value="Genomic_DNA"/>
</dbReference>
<name>A0A1C7M276_GRIFR</name>
<gene>
    <name evidence="1" type="ORF">A0H81_09406</name>
</gene>
<accession>A0A1C7M276</accession>
<dbReference type="Proteomes" id="UP000092993">
    <property type="component" value="Unassembled WGS sequence"/>
</dbReference>
<reference evidence="1 2" key="1">
    <citation type="submission" date="2016-03" db="EMBL/GenBank/DDBJ databases">
        <title>Whole genome sequencing of Grifola frondosa 9006-11.</title>
        <authorList>
            <person name="Min B."/>
            <person name="Park H."/>
            <person name="Kim J.-G."/>
            <person name="Cho H."/>
            <person name="Oh Y.-L."/>
            <person name="Kong W.-S."/>
            <person name="Choi I.-G."/>
        </authorList>
    </citation>
    <scope>NUCLEOTIDE SEQUENCE [LARGE SCALE GENOMIC DNA]</scope>
    <source>
        <strain evidence="1 2">9006-11</strain>
    </source>
</reference>
<evidence type="ECO:0000313" key="2">
    <source>
        <dbReference type="Proteomes" id="UP000092993"/>
    </source>
</evidence>
<keyword evidence="2" id="KW-1185">Reference proteome</keyword>
<protein>
    <submittedName>
        <fullName evidence="1">Uncharacterized protein</fullName>
    </submittedName>
</protein>
<proteinExistence type="predicted"/>